<protein>
    <submittedName>
        <fullName evidence="1">Uncharacterized protein</fullName>
    </submittedName>
</protein>
<reference evidence="1 2" key="2">
    <citation type="journal article" date="2022" name="Mol. Ecol. Resour.">
        <title>The genomes of chicory, endive, great burdock and yacon provide insights into Asteraceae paleo-polyploidization history and plant inulin production.</title>
        <authorList>
            <person name="Fan W."/>
            <person name="Wang S."/>
            <person name="Wang H."/>
            <person name="Wang A."/>
            <person name="Jiang F."/>
            <person name="Liu H."/>
            <person name="Zhao H."/>
            <person name="Xu D."/>
            <person name="Zhang Y."/>
        </authorList>
    </citation>
    <scope>NUCLEOTIDE SEQUENCE [LARGE SCALE GENOMIC DNA]</scope>
    <source>
        <strain evidence="2">cv. Yunnan</strain>
        <tissue evidence="1">Leaves</tissue>
    </source>
</reference>
<organism evidence="1 2">
    <name type="scientific">Smallanthus sonchifolius</name>
    <dbReference type="NCBI Taxonomy" id="185202"/>
    <lineage>
        <taxon>Eukaryota</taxon>
        <taxon>Viridiplantae</taxon>
        <taxon>Streptophyta</taxon>
        <taxon>Embryophyta</taxon>
        <taxon>Tracheophyta</taxon>
        <taxon>Spermatophyta</taxon>
        <taxon>Magnoliopsida</taxon>
        <taxon>eudicotyledons</taxon>
        <taxon>Gunneridae</taxon>
        <taxon>Pentapetalae</taxon>
        <taxon>asterids</taxon>
        <taxon>campanulids</taxon>
        <taxon>Asterales</taxon>
        <taxon>Asteraceae</taxon>
        <taxon>Asteroideae</taxon>
        <taxon>Heliantheae alliance</taxon>
        <taxon>Millerieae</taxon>
        <taxon>Smallanthus</taxon>
    </lineage>
</organism>
<keyword evidence="2" id="KW-1185">Reference proteome</keyword>
<comment type="caution">
    <text evidence="1">The sequence shown here is derived from an EMBL/GenBank/DDBJ whole genome shotgun (WGS) entry which is preliminary data.</text>
</comment>
<name>A0ACB9GS87_9ASTR</name>
<dbReference type="EMBL" id="CM042031">
    <property type="protein sequence ID" value="KAI3785891.1"/>
    <property type="molecule type" value="Genomic_DNA"/>
</dbReference>
<dbReference type="Proteomes" id="UP001056120">
    <property type="component" value="Linkage Group LG14"/>
</dbReference>
<evidence type="ECO:0000313" key="2">
    <source>
        <dbReference type="Proteomes" id="UP001056120"/>
    </source>
</evidence>
<proteinExistence type="predicted"/>
<accession>A0ACB9GS87</accession>
<reference evidence="2" key="1">
    <citation type="journal article" date="2022" name="Mol. Ecol. Resour.">
        <title>The genomes of chicory, endive, great burdock and yacon provide insights into Asteraceae palaeo-polyploidization history and plant inulin production.</title>
        <authorList>
            <person name="Fan W."/>
            <person name="Wang S."/>
            <person name="Wang H."/>
            <person name="Wang A."/>
            <person name="Jiang F."/>
            <person name="Liu H."/>
            <person name="Zhao H."/>
            <person name="Xu D."/>
            <person name="Zhang Y."/>
        </authorList>
    </citation>
    <scope>NUCLEOTIDE SEQUENCE [LARGE SCALE GENOMIC DNA]</scope>
    <source>
        <strain evidence="2">cv. Yunnan</strain>
    </source>
</reference>
<gene>
    <name evidence="1" type="ORF">L1987_45017</name>
</gene>
<sequence length="297" mass="32108">MTAAAFSNDGSVLAIAAETVITLWDPEKNVLVAVISGGAPPGPHYPPSLAVIGSTREPIENLSFIRDSNFLVSTSQGSNPQLSVWSMSKLSVSWSYKLHTEAIACSEKDSHFAVLVVLPESSKADVATSHSGAILLFNAGDTVPVASWFVAKAKGGGIAFIQRSRSLDDDMDENAGQVLLAYVNGEHEYAVFNPHGVEMQERKVRHTDNVPMSASGPEVTGQIGYASIYGKLPEFKLEAIEARAENATPSERPWETIFSGPSHSLPPLTKYNLSKIKMKWSGVRRQFSPLIHINGQF</sequence>
<evidence type="ECO:0000313" key="1">
    <source>
        <dbReference type="EMBL" id="KAI3785891.1"/>
    </source>
</evidence>